<dbReference type="AlphaFoldDB" id="A0A0F5JIJ3"/>
<evidence type="ECO:0000259" key="5">
    <source>
        <dbReference type="Pfam" id="PF04542"/>
    </source>
</evidence>
<dbReference type="PATRIC" id="fig|927665.4.peg.1416"/>
<organism evidence="7 8">
    <name type="scientific">Parabacteroides goldsteinii DSM 19448 = WAL 12034</name>
    <dbReference type="NCBI Taxonomy" id="927665"/>
    <lineage>
        <taxon>Bacteria</taxon>
        <taxon>Pseudomonadati</taxon>
        <taxon>Bacteroidota</taxon>
        <taxon>Bacteroidia</taxon>
        <taxon>Bacteroidales</taxon>
        <taxon>Tannerellaceae</taxon>
        <taxon>Parabacteroides</taxon>
    </lineage>
</organism>
<name>A0A0F5JIJ3_9BACT</name>
<evidence type="ECO:0000313" key="7">
    <source>
        <dbReference type="EMBL" id="KKB57563.1"/>
    </source>
</evidence>
<dbReference type="SUPFAM" id="SSF88946">
    <property type="entry name" value="Sigma2 domain of RNA polymerase sigma factors"/>
    <property type="match status" value="1"/>
</dbReference>
<evidence type="ECO:0000259" key="6">
    <source>
        <dbReference type="Pfam" id="PF08281"/>
    </source>
</evidence>
<dbReference type="InterPro" id="IPR014284">
    <property type="entry name" value="RNA_pol_sigma-70_dom"/>
</dbReference>
<evidence type="ECO:0000313" key="8">
    <source>
        <dbReference type="Proteomes" id="UP000033047"/>
    </source>
</evidence>
<comment type="caution">
    <text evidence="7">The sequence shown here is derived from an EMBL/GenBank/DDBJ whole genome shotgun (WGS) entry which is preliminary data.</text>
</comment>
<keyword evidence="3" id="KW-0731">Sigma factor</keyword>
<dbReference type="STRING" id="927665.HMPREF1535_01384"/>
<keyword evidence="2" id="KW-0805">Transcription regulation</keyword>
<dbReference type="InterPro" id="IPR013249">
    <property type="entry name" value="RNA_pol_sigma70_r4_t2"/>
</dbReference>
<feature type="domain" description="RNA polymerase sigma factor 70 region 4 type 2" evidence="6">
    <location>
        <begin position="121"/>
        <end position="170"/>
    </location>
</feature>
<keyword evidence="4" id="KW-0804">Transcription</keyword>
<evidence type="ECO:0000256" key="4">
    <source>
        <dbReference type="ARBA" id="ARBA00023163"/>
    </source>
</evidence>
<dbReference type="InterPro" id="IPR007627">
    <property type="entry name" value="RNA_pol_sigma70_r2"/>
</dbReference>
<evidence type="ECO:0000256" key="2">
    <source>
        <dbReference type="ARBA" id="ARBA00023015"/>
    </source>
</evidence>
<protein>
    <submittedName>
        <fullName evidence="7">RNA polymerase sigma-70 factor</fullName>
    </submittedName>
</protein>
<dbReference type="Pfam" id="PF04542">
    <property type="entry name" value="Sigma70_r2"/>
    <property type="match status" value="1"/>
</dbReference>
<dbReference type="PANTHER" id="PTHR43133">
    <property type="entry name" value="RNA POLYMERASE ECF-TYPE SIGMA FACTO"/>
    <property type="match status" value="1"/>
</dbReference>
<dbReference type="EMBL" id="AQHV01000009">
    <property type="protein sequence ID" value="KKB57563.1"/>
    <property type="molecule type" value="Genomic_DNA"/>
</dbReference>
<dbReference type="Proteomes" id="UP000033047">
    <property type="component" value="Unassembled WGS sequence"/>
</dbReference>
<dbReference type="GO" id="GO:0003677">
    <property type="term" value="F:DNA binding"/>
    <property type="evidence" value="ECO:0007669"/>
    <property type="project" value="InterPro"/>
</dbReference>
<gene>
    <name evidence="7" type="ORF">HMPREF1535_01384</name>
</gene>
<comment type="similarity">
    <text evidence="1">Belongs to the sigma-70 factor family. ECF subfamily.</text>
</comment>
<dbReference type="Gene3D" id="1.10.1740.10">
    <property type="match status" value="1"/>
</dbReference>
<dbReference type="Pfam" id="PF08281">
    <property type="entry name" value="Sigma70_r4_2"/>
    <property type="match status" value="1"/>
</dbReference>
<evidence type="ECO:0000256" key="1">
    <source>
        <dbReference type="ARBA" id="ARBA00010641"/>
    </source>
</evidence>
<dbReference type="InterPro" id="IPR039425">
    <property type="entry name" value="RNA_pol_sigma-70-like"/>
</dbReference>
<accession>A0A0F5JIJ3</accession>
<dbReference type="NCBIfam" id="TIGR02937">
    <property type="entry name" value="sigma70-ECF"/>
    <property type="match status" value="1"/>
</dbReference>
<dbReference type="PANTHER" id="PTHR43133:SF46">
    <property type="entry name" value="RNA POLYMERASE SIGMA-70 FACTOR ECF SUBFAMILY"/>
    <property type="match status" value="1"/>
</dbReference>
<proteinExistence type="inferred from homology"/>
<dbReference type="GO" id="GO:0016987">
    <property type="term" value="F:sigma factor activity"/>
    <property type="evidence" value="ECO:0007669"/>
    <property type="project" value="UniProtKB-KW"/>
</dbReference>
<reference evidence="7 8" key="1">
    <citation type="submission" date="2013-04" db="EMBL/GenBank/DDBJ databases">
        <title>The Genome Sequence of Parabacteroides goldsteinii DSM 19448.</title>
        <authorList>
            <consortium name="The Broad Institute Genomics Platform"/>
            <person name="Earl A."/>
            <person name="Ward D."/>
            <person name="Feldgarden M."/>
            <person name="Gevers D."/>
            <person name="Martens E."/>
            <person name="Sakamoto M."/>
            <person name="Benno Y."/>
            <person name="Song Y."/>
            <person name="Liu C."/>
            <person name="Lee J."/>
            <person name="Bolanos M."/>
            <person name="Vaisanen M.L."/>
            <person name="Finegold S.M."/>
            <person name="Walker B."/>
            <person name="Young S."/>
            <person name="Zeng Q."/>
            <person name="Gargeya S."/>
            <person name="Fitzgerald M."/>
            <person name="Haas B."/>
            <person name="Abouelleil A."/>
            <person name="Allen A.W."/>
            <person name="Alvarado L."/>
            <person name="Arachchi H.M."/>
            <person name="Berlin A.M."/>
            <person name="Chapman S.B."/>
            <person name="Gainer-Dewar J."/>
            <person name="Goldberg J."/>
            <person name="Griggs A."/>
            <person name="Gujja S."/>
            <person name="Hansen M."/>
            <person name="Howarth C."/>
            <person name="Imamovic A."/>
            <person name="Ireland A."/>
            <person name="Larimer J."/>
            <person name="McCowan C."/>
            <person name="Murphy C."/>
            <person name="Pearson M."/>
            <person name="Poon T.W."/>
            <person name="Priest M."/>
            <person name="Roberts A."/>
            <person name="Saif S."/>
            <person name="Shea T."/>
            <person name="Sisk P."/>
            <person name="Sykes S."/>
            <person name="Wortman J."/>
            <person name="Nusbaum C."/>
            <person name="Birren B."/>
        </authorList>
    </citation>
    <scope>NUCLEOTIDE SEQUENCE [LARGE SCALE GENOMIC DNA]</scope>
    <source>
        <strain evidence="7 8">DSM 19448</strain>
    </source>
</reference>
<dbReference type="InterPro" id="IPR013324">
    <property type="entry name" value="RNA_pol_sigma_r3/r4-like"/>
</dbReference>
<dbReference type="InterPro" id="IPR013325">
    <property type="entry name" value="RNA_pol_sigma_r2"/>
</dbReference>
<dbReference type="GO" id="GO:0006352">
    <property type="term" value="P:DNA-templated transcription initiation"/>
    <property type="evidence" value="ECO:0007669"/>
    <property type="project" value="InterPro"/>
</dbReference>
<dbReference type="SUPFAM" id="SSF88659">
    <property type="entry name" value="Sigma3 and sigma4 domains of RNA polymerase sigma factors"/>
    <property type="match status" value="1"/>
</dbReference>
<dbReference type="HOGENOM" id="CLU_047691_4_1_10"/>
<sequence>MLEERRLLKELTEGSEFSFNALYNLWASRLYHFAFSYLKSDSAAKDVVQETFVKIWSNRTSINPDASFKAYLFTISYHFLLKELRRQLNHPQMEDYLDFKKELISTDNVEAKYDFDLFLKELEVAKQKLTPRQREIFVLNKEYNLSVTEIASRLSITEQVVRNQLSAALKVLRNELSNYSYLFILFTIYF</sequence>
<dbReference type="Gene3D" id="1.10.10.10">
    <property type="entry name" value="Winged helix-like DNA-binding domain superfamily/Winged helix DNA-binding domain"/>
    <property type="match status" value="1"/>
</dbReference>
<dbReference type="RefSeq" id="WP_046145663.1">
    <property type="nucleotide sequence ID" value="NZ_KQ033912.1"/>
</dbReference>
<feature type="domain" description="RNA polymerase sigma-70 region 2" evidence="5">
    <location>
        <begin position="22"/>
        <end position="87"/>
    </location>
</feature>
<evidence type="ECO:0000256" key="3">
    <source>
        <dbReference type="ARBA" id="ARBA00023082"/>
    </source>
</evidence>
<dbReference type="InterPro" id="IPR036388">
    <property type="entry name" value="WH-like_DNA-bd_sf"/>
</dbReference>